<dbReference type="RefSeq" id="WP_057909254.1">
    <property type="nucleotide sequence ID" value="NZ_AZGK01000001.1"/>
</dbReference>
<keyword evidence="1" id="KW-1133">Transmembrane helix</keyword>
<organism evidence="2 3">
    <name type="scientific">Lentilactobacillus parabuchneri DSM 5707 = NBRC 107865</name>
    <dbReference type="NCBI Taxonomy" id="1423784"/>
    <lineage>
        <taxon>Bacteria</taxon>
        <taxon>Bacillati</taxon>
        <taxon>Bacillota</taxon>
        <taxon>Bacilli</taxon>
        <taxon>Lactobacillales</taxon>
        <taxon>Lactobacillaceae</taxon>
        <taxon>Lentilactobacillus</taxon>
    </lineage>
</organism>
<dbReference type="EMBL" id="AZGK01000001">
    <property type="protein sequence ID" value="KRM47702.1"/>
    <property type="molecule type" value="Genomic_DNA"/>
</dbReference>
<sequence length="147" mass="17031">MNRKSLISSGFRRPGYLLVEGLVSVVMTVFAVWTVVAMISYASQVQNRQLVNFHSYIRILESEKFDFQIKQIKVGDTLLYSPVTHKYYHMEKYKGMIRFTGSFKGHIPALNDVQKVRWSKFRGCLRTDVTFSNGQKCSAYSKLPFKD</sequence>
<dbReference type="PATRIC" id="fig|1423784.4.peg.178"/>
<reference evidence="2 3" key="1">
    <citation type="journal article" date="2015" name="Genome Announc.">
        <title>Expanding the biotechnology potential of lactobacilli through comparative genomics of 213 strains and associated genera.</title>
        <authorList>
            <person name="Sun Z."/>
            <person name="Harris H.M."/>
            <person name="McCann A."/>
            <person name="Guo C."/>
            <person name="Argimon S."/>
            <person name="Zhang W."/>
            <person name="Yang X."/>
            <person name="Jeffery I.B."/>
            <person name="Cooney J.C."/>
            <person name="Kagawa T.F."/>
            <person name="Liu W."/>
            <person name="Song Y."/>
            <person name="Salvetti E."/>
            <person name="Wrobel A."/>
            <person name="Rasinkangas P."/>
            <person name="Parkhill J."/>
            <person name="Rea M.C."/>
            <person name="O'Sullivan O."/>
            <person name="Ritari J."/>
            <person name="Douillard F.P."/>
            <person name="Paul Ross R."/>
            <person name="Yang R."/>
            <person name="Briner A.E."/>
            <person name="Felis G.E."/>
            <person name="de Vos W.M."/>
            <person name="Barrangou R."/>
            <person name="Klaenhammer T.R."/>
            <person name="Caufield P.W."/>
            <person name="Cui Y."/>
            <person name="Zhang H."/>
            <person name="O'Toole P.W."/>
        </authorList>
    </citation>
    <scope>NUCLEOTIDE SEQUENCE [LARGE SCALE GENOMIC DNA]</scope>
    <source>
        <strain evidence="2 3">DSM 5707</strain>
    </source>
</reference>
<evidence type="ECO:0000313" key="3">
    <source>
        <dbReference type="Proteomes" id="UP000051957"/>
    </source>
</evidence>
<keyword evidence="1" id="KW-0472">Membrane</keyword>
<dbReference type="AlphaFoldDB" id="A0A0R1Z6X7"/>
<accession>A0A0R1Z6X7</accession>
<gene>
    <name evidence="2" type="ORF">FC51_GL000180</name>
</gene>
<evidence type="ECO:0000256" key="1">
    <source>
        <dbReference type="SAM" id="Phobius"/>
    </source>
</evidence>
<dbReference type="InterPro" id="IPR016977">
    <property type="entry name" value="ComGF"/>
</dbReference>
<evidence type="ECO:0000313" key="2">
    <source>
        <dbReference type="EMBL" id="KRM47702.1"/>
    </source>
</evidence>
<comment type="caution">
    <text evidence="2">The sequence shown here is derived from an EMBL/GenBank/DDBJ whole genome shotgun (WGS) entry which is preliminary data.</text>
</comment>
<proteinExistence type="predicted"/>
<dbReference type="Proteomes" id="UP000051957">
    <property type="component" value="Unassembled WGS sequence"/>
</dbReference>
<feature type="transmembrane region" description="Helical" evidence="1">
    <location>
        <begin position="21"/>
        <end position="42"/>
    </location>
</feature>
<dbReference type="Pfam" id="PF15980">
    <property type="entry name" value="ComGF"/>
    <property type="match status" value="1"/>
</dbReference>
<protein>
    <submittedName>
        <fullName evidence="2">Uncharacterized protein</fullName>
    </submittedName>
</protein>
<dbReference type="GeneID" id="69804137"/>
<name>A0A0R1Z6X7_9LACO</name>
<keyword evidence="1" id="KW-0812">Transmembrane</keyword>